<dbReference type="GO" id="GO:0008970">
    <property type="term" value="F:phospholipase A1 activity"/>
    <property type="evidence" value="ECO:0007669"/>
    <property type="project" value="UniProtKB-EC"/>
</dbReference>
<keyword evidence="10 19" id="KW-0479">Metal-binding</keyword>
<keyword evidence="23" id="KW-1185">Reference proteome</keyword>
<comment type="subunit">
    <text evidence="4 20">Homodimer; dimerization is reversible, and the dimeric form is the active one.</text>
</comment>
<keyword evidence="8" id="KW-1134">Transmembrane beta strand</keyword>
<dbReference type="PANTHER" id="PTHR40457:SF1">
    <property type="entry name" value="PHOSPHOLIPASE A1"/>
    <property type="match status" value="1"/>
</dbReference>
<evidence type="ECO:0000256" key="14">
    <source>
        <dbReference type="ARBA" id="ARBA00022963"/>
    </source>
</evidence>
<feature type="binding site" description="in dimeric form" evidence="19">
    <location>
        <position position="147"/>
    </location>
    <ligand>
        <name>Ca(2+)</name>
        <dbReference type="ChEBI" id="CHEBI:29108"/>
        <label>1</label>
    </ligand>
</feature>
<keyword evidence="16" id="KW-0472">Membrane</keyword>
<feature type="active site" description="Nucleophile" evidence="18">
    <location>
        <position position="189"/>
    </location>
</feature>
<comment type="catalytic activity">
    <reaction evidence="2 20">
        <text>a 1,2-diacyl-sn-glycero-3-phosphocholine + H2O = a 1-acyl-sn-glycero-3-phosphocholine + a fatty acid + H(+)</text>
        <dbReference type="Rhea" id="RHEA:15801"/>
        <dbReference type="ChEBI" id="CHEBI:15377"/>
        <dbReference type="ChEBI" id="CHEBI:15378"/>
        <dbReference type="ChEBI" id="CHEBI:28868"/>
        <dbReference type="ChEBI" id="CHEBI:57643"/>
        <dbReference type="ChEBI" id="CHEBI:58168"/>
        <dbReference type="EC" id="3.1.1.4"/>
    </reaction>
</comment>
<feature type="binding site" description="in dimeric form" evidence="19">
    <location>
        <position position="232"/>
    </location>
    <ligand>
        <name>Ca(2+)</name>
        <dbReference type="ChEBI" id="CHEBI:29108"/>
        <label>1</label>
    </ligand>
</feature>
<comment type="catalytic activity">
    <reaction evidence="1 20">
        <text>a 1,2-diacyl-sn-glycero-3-phosphocholine + H2O = a 2-acyl-sn-glycero-3-phosphocholine + a fatty acid + H(+)</text>
        <dbReference type="Rhea" id="RHEA:18689"/>
        <dbReference type="ChEBI" id="CHEBI:15377"/>
        <dbReference type="ChEBI" id="CHEBI:15378"/>
        <dbReference type="ChEBI" id="CHEBI:28868"/>
        <dbReference type="ChEBI" id="CHEBI:57643"/>
        <dbReference type="ChEBI" id="CHEBI:57875"/>
        <dbReference type="EC" id="3.1.1.32"/>
    </reaction>
</comment>
<protein>
    <recommendedName>
        <fullName evidence="7 20">Phospholipase A1</fullName>
        <ecNumber evidence="5 20">3.1.1.32</ecNumber>
        <ecNumber evidence="6 20">3.1.1.4</ecNumber>
    </recommendedName>
    <alternativeName>
        <fullName evidence="20">Phosphatidylcholine 1-acylhydrolase</fullName>
    </alternativeName>
</protein>
<keyword evidence="13 19" id="KW-0106">Calcium</keyword>
<evidence type="ECO:0000313" key="23">
    <source>
        <dbReference type="Proteomes" id="UP000182598"/>
    </source>
</evidence>
<dbReference type="Proteomes" id="UP000182598">
    <property type="component" value="Unassembled WGS sequence"/>
</dbReference>
<organism evidence="22 23">
    <name type="scientific">Pseudidiomarina woesei</name>
    <dbReference type="NCBI Taxonomy" id="1381080"/>
    <lineage>
        <taxon>Bacteria</taxon>
        <taxon>Pseudomonadati</taxon>
        <taxon>Pseudomonadota</taxon>
        <taxon>Gammaproteobacteria</taxon>
        <taxon>Alteromonadales</taxon>
        <taxon>Idiomarinaceae</taxon>
        <taxon>Pseudidiomarina</taxon>
    </lineage>
</organism>
<evidence type="ECO:0000256" key="21">
    <source>
        <dbReference type="SAM" id="MobiDB-lite"/>
    </source>
</evidence>
<evidence type="ECO:0000256" key="1">
    <source>
        <dbReference type="ARBA" id="ARBA00000111"/>
    </source>
</evidence>
<comment type="cofactor">
    <cofactor evidence="20">
        <name>Ca(2+)</name>
        <dbReference type="ChEBI" id="CHEBI:29108"/>
    </cofactor>
    <text evidence="20">Binds 1 Ca(2+) ion per monomer. In the dimeric form the Ca(2+) is bound by different amino acids with binding of each Ca(2+) shared with ligands coming from each monomer. The Ca(2+) ion may have a role in catalysis.</text>
</comment>
<proteinExistence type="inferred from homology"/>
<dbReference type="RefSeq" id="WP_055439948.1">
    <property type="nucleotide sequence ID" value="NZ_CYHB01000012.1"/>
</dbReference>
<evidence type="ECO:0000256" key="8">
    <source>
        <dbReference type="ARBA" id="ARBA00022452"/>
    </source>
</evidence>
<dbReference type="GO" id="GO:0046872">
    <property type="term" value="F:metal ion binding"/>
    <property type="evidence" value="ECO:0007669"/>
    <property type="project" value="UniProtKB-KW"/>
</dbReference>
<dbReference type="Gene3D" id="2.40.230.10">
    <property type="entry name" value="Phospholipase A1"/>
    <property type="match status" value="1"/>
</dbReference>
<dbReference type="InterPro" id="IPR003187">
    <property type="entry name" value="PLipase_A1"/>
</dbReference>
<dbReference type="GO" id="GO:0016042">
    <property type="term" value="P:lipid catabolic process"/>
    <property type="evidence" value="ECO:0007669"/>
    <property type="project" value="UniProtKB-KW"/>
</dbReference>
<comment type="similarity">
    <text evidence="3 20">Belongs to the phospholipase A1 family.</text>
</comment>
<keyword evidence="11 20" id="KW-0732">Signal</keyword>
<feature type="compositionally biased region" description="Polar residues" evidence="21">
    <location>
        <begin position="83"/>
        <end position="94"/>
    </location>
</feature>
<evidence type="ECO:0000256" key="18">
    <source>
        <dbReference type="PIRSR" id="PIRSR603187-1"/>
    </source>
</evidence>
<evidence type="ECO:0000256" key="10">
    <source>
        <dbReference type="ARBA" id="ARBA00022723"/>
    </source>
</evidence>
<evidence type="ECO:0000256" key="4">
    <source>
        <dbReference type="ARBA" id="ARBA00011702"/>
    </source>
</evidence>
<sequence>MFKYSAVKFGLLVGGLFWSQLVLAQDTSDNAVNNPQAEVELDAEAFAETDLIGRFWELGEDQKRGIFDLRTFHPNFILPVHYSSNPNEQPSSPTRGPGTPFENLQPNEVKLQLSLRTKLVEDILLDGDIWVAYSQTSLWQAWNSDDSSPFRSTNYKPEVFYVMPWKEKWDFIPGDATVRFAKAGLAHESNGQRKPDSRSWNYIYFGGAVEWGPVIWETTWKQRVNEVGDKDDNPDLVRYRGNFENRFSWRNNLSTYSLTRITRELSWDKGSWQLDFTHPLNSDKPDGLRFYIQFFSGYGETLLDYNHRQNRIGIGFLLLNI</sequence>
<dbReference type="OrthoDB" id="188433at2"/>
<reference evidence="23" key="1">
    <citation type="submission" date="2015-08" db="EMBL/GenBank/DDBJ databases">
        <authorList>
            <person name="Varghese N."/>
        </authorList>
    </citation>
    <scope>NUCLEOTIDE SEQUENCE [LARGE SCALE GENOMIC DNA]</scope>
    <source>
        <strain evidence="23">DSM 27808</strain>
    </source>
</reference>
<feature type="chain" id="PRO_5019616271" description="Phospholipase A1" evidence="20">
    <location>
        <begin position="25"/>
        <end position="321"/>
    </location>
</feature>
<keyword evidence="14 20" id="KW-0442">Lipid degradation</keyword>
<name>A0A0K6HDA1_9GAMM</name>
<dbReference type="GO" id="GO:0009279">
    <property type="term" value="C:cell outer membrane"/>
    <property type="evidence" value="ECO:0007669"/>
    <property type="project" value="UniProtKB-SubCell"/>
</dbReference>
<dbReference type="AlphaFoldDB" id="A0A0K6HDA1"/>
<evidence type="ECO:0000256" key="15">
    <source>
        <dbReference type="ARBA" id="ARBA00023098"/>
    </source>
</evidence>
<dbReference type="PANTHER" id="PTHR40457">
    <property type="entry name" value="PHOSPHOLIPASE A1"/>
    <property type="match status" value="1"/>
</dbReference>
<evidence type="ECO:0000256" key="17">
    <source>
        <dbReference type="ARBA" id="ARBA00023237"/>
    </source>
</evidence>
<evidence type="ECO:0000256" key="13">
    <source>
        <dbReference type="ARBA" id="ARBA00022837"/>
    </source>
</evidence>
<dbReference type="EC" id="3.1.1.32" evidence="5 20"/>
<evidence type="ECO:0000256" key="5">
    <source>
        <dbReference type="ARBA" id="ARBA00013179"/>
    </source>
</evidence>
<dbReference type="Pfam" id="PF02253">
    <property type="entry name" value="PLA1"/>
    <property type="match status" value="1"/>
</dbReference>
<dbReference type="EC" id="3.1.1.4" evidence="6 20"/>
<keyword evidence="15 20" id="KW-0443">Lipid metabolism</keyword>
<dbReference type="EMBL" id="CYHB01000012">
    <property type="protein sequence ID" value="CUA88751.1"/>
    <property type="molecule type" value="Genomic_DNA"/>
</dbReference>
<gene>
    <name evidence="22" type="ORF">Ga0061064_2319</name>
</gene>
<evidence type="ECO:0000256" key="7">
    <source>
        <dbReference type="ARBA" id="ARBA00021726"/>
    </source>
</evidence>
<evidence type="ECO:0000256" key="20">
    <source>
        <dbReference type="RuleBase" id="RU366027"/>
    </source>
</evidence>
<feature type="active site" description="Proton acceptor" evidence="18">
    <location>
        <position position="187"/>
    </location>
</feature>
<dbReference type="PRINTS" id="PR01486">
    <property type="entry name" value="PHPHLIPASEA1"/>
</dbReference>
<evidence type="ECO:0000256" key="2">
    <source>
        <dbReference type="ARBA" id="ARBA00001604"/>
    </source>
</evidence>
<evidence type="ECO:0000256" key="6">
    <source>
        <dbReference type="ARBA" id="ARBA00013278"/>
    </source>
</evidence>
<dbReference type="SUPFAM" id="SSF56931">
    <property type="entry name" value="Outer membrane phospholipase A (OMPLA)"/>
    <property type="match status" value="1"/>
</dbReference>
<comment type="function">
    <text evidence="20">Hydrolysis of phosphatidylcholine with phospholipase A2 (EC 3.1.1.4) and phospholipase A1 (EC 3.1.1.32) activities.</text>
</comment>
<evidence type="ECO:0000256" key="19">
    <source>
        <dbReference type="PIRSR" id="PIRSR603187-2"/>
    </source>
</evidence>
<evidence type="ECO:0000256" key="16">
    <source>
        <dbReference type="ARBA" id="ARBA00023136"/>
    </source>
</evidence>
<dbReference type="GO" id="GO:0004623">
    <property type="term" value="F:phospholipase A2 activity"/>
    <property type="evidence" value="ECO:0007669"/>
    <property type="project" value="UniProtKB-EC"/>
</dbReference>
<dbReference type="InterPro" id="IPR036541">
    <property type="entry name" value="PLipase_A1_sf"/>
</dbReference>
<keyword evidence="9" id="KW-0812">Transmembrane</keyword>
<comment type="subcellular location">
    <subcellularLocation>
        <location evidence="20">Cell outer membrane</location>
        <topology evidence="20">Multi-pass membrane protein</topology>
    </subcellularLocation>
    <text evidence="20">One of the very few enzymes located there.</text>
</comment>
<feature type="region of interest" description="Disordered" evidence="21">
    <location>
        <begin position="83"/>
        <end position="103"/>
    </location>
</feature>
<accession>A0A0K6HDA1</accession>
<evidence type="ECO:0000256" key="11">
    <source>
        <dbReference type="ARBA" id="ARBA00022729"/>
    </source>
</evidence>
<evidence type="ECO:0000256" key="9">
    <source>
        <dbReference type="ARBA" id="ARBA00022692"/>
    </source>
</evidence>
<keyword evidence="12 20" id="KW-0378">Hydrolase</keyword>
<feature type="signal peptide" evidence="20">
    <location>
        <begin position="1"/>
        <end position="24"/>
    </location>
</feature>
<evidence type="ECO:0000256" key="3">
    <source>
        <dbReference type="ARBA" id="ARBA00010525"/>
    </source>
</evidence>
<keyword evidence="17 20" id="KW-0998">Cell outer membrane</keyword>
<feature type="binding site" description="in dimeric form" evidence="19">
    <location>
        <position position="197"/>
    </location>
    <ligand>
        <name>Ca(2+)</name>
        <dbReference type="ChEBI" id="CHEBI:29108"/>
        <label>1</label>
    </ligand>
</feature>
<evidence type="ECO:0000313" key="22">
    <source>
        <dbReference type="EMBL" id="CUA88751.1"/>
    </source>
</evidence>
<evidence type="ECO:0000256" key="12">
    <source>
        <dbReference type="ARBA" id="ARBA00022801"/>
    </source>
</evidence>